<evidence type="ECO:0000313" key="2">
    <source>
        <dbReference type="EMBL" id="RKT79459.1"/>
    </source>
</evidence>
<dbReference type="OrthoDB" id="3173333at2"/>
<feature type="domain" description="N-acetyltransferase" evidence="1">
    <location>
        <begin position="1"/>
        <end position="158"/>
    </location>
</feature>
<dbReference type="Pfam" id="PF00583">
    <property type="entry name" value="Acetyltransf_1"/>
    <property type="match status" value="1"/>
</dbReference>
<dbReference type="InterPro" id="IPR000182">
    <property type="entry name" value="GNAT_dom"/>
</dbReference>
<comment type="caution">
    <text evidence="2">The sequence shown here is derived from an EMBL/GenBank/DDBJ whole genome shotgun (WGS) entry which is preliminary data.</text>
</comment>
<dbReference type="InterPro" id="IPR016181">
    <property type="entry name" value="Acyl_CoA_acyltransferase"/>
</dbReference>
<dbReference type="EMBL" id="RBXT01000001">
    <property type="protein sequence ID" value="RKT79459.1"/>
    <property type="molecule type" value="Genomic_DNA"/>
</dbReference>
<dbReference type="SUPFAM" id="SSF55729">
    <property type="entry name" value="Acyl-CoA N-acyltransferases (Nat)"/>
    <property type="match status" value="1"/>
</dbReference>
<dbReference type="Proteomes" id="UP000278440">
    <property type="component" value="Unassembled WGS sequence"/>
</dbReference>
<dbReference type="PANTHER" id="PTHR43072">
    <property type="entry name" value="N-ACETYLTRANSFERASE"/>
    <property type="match status" value="1"/>
</dbReference>
<protein>
    <submittedName>
        <fullName evidence="2">Phosphinothricin acetyltransferase</fullName>
    </submittedName>
</protein>
<dbReference type="PROSITE" id="PS51186">
    <property type="entry name" value="GNAT"/>
    <property type="match status" value="1"/>
</dbReference>
<dbReference type="CDD" id="cd04301">
    <property type="entry name" value="NAT_SF"/>
    <property type="match status" value="1"/>
</dbReference>
<evidence type="ECO:0000259" key="1">
    <source>
        <dbReference type="PROSITE" id="PS51186"/>
    </source>
</evidence>
<dbReference type="PANTHER" id="PTHR43072:SF8">
    <property type="entry name" value="ACYLTRANSFERASE FABY-RELATED"/>
    <property type="match status" value="1"/>
</dbReference>
<sequence>MTTRDATEADAGACAGIYAPFVTGTTVSFELEPPNATEMARRIVAAQERHAWVVLERDGEVLGYAYGGPFKAREAYRFASEVSVYLAPSARGLGGGRQLYDALFERLVARGIRVVAAGMTQPNEPSARLHAALGFEPVGTFRRVGWKHGAWRDVTWVQRDIGPAGGPTPA</sequence>
<gene>
    <name evidence="2" type="ORF">DFJ68_2931</name>
</gene>
<dbReference type="AlphaFoldDB" id="A0A495Y1H5"/>
<name>A0A495Y1H5_9MICO</name>
<dbReference type="Gene3D" id="3.40.630.30">
    <property type="match status" value="1"/>
</dbReference>
<proteinExistence type="predicted"/>
<keyword evidence="2" id="KW-0808">Transferase</keyword>
<accession>A0A495Y1H5</accession>
<evidence type="ECO:0000313" key="3">
    <source>
        <dbReference type="Proteomes" id="UP000278440"/>
    </source>
</evidence>
<reference evidence="2 3" key="1">
    <citation type="submission" date="2018-10" db="EMBL/GenBank/DDBJ databases">
        <title>Sequencing the genomes of 1000 actinobacteria strains.</title>
        <authorList>
            <person name="Klenk H.-P."/>
        </authorList>
    </citation>
    <scope>NUCLEOTIDE SEQUENCE [LARGE SCALE GENOMIC DNA]</scope>
    <source>
        <strain evidence="2 3">DSM 44267</strain>
    </source>
</reference>
<dbReference type="GO" id="GO:0016747">
    <property type="term" value="F:acyltransferase activity, transferring groups other than amino-acyl groups"/>
    <property type="evidence" value="ECO:0007669"/>
    <property type="project" value="InterPro"/>
</dbReference>
<keyword evidence="3" id="KW-1185">Reference proteome</keyword>
<dbReference type="RefSeq" id="WP_121034344.1">
    <property type="nucleotide sequence ID" value="NZ_RBXT01000001.1"/>
</dbReference>
<organism evidence="2 3">
    <name type="scientific">Terracoccus luteus</name>
    <dbReference type="NCBI Taxonomy" id="53356"/>
    <lineage>
        <taxon>Bacteria</taxon>
        <taxon>Bacillati</taxon>
        <taxon>Actinomycetota</taxon>
        <taxon>Actinomycetes</taxon>
        <taxon>Micrococcales</taxon>
        <taxon>Intrasporangiaceae</taxon>
        <taxon>Terracoccus</taxon>
    </lineage>
</organism>